<feature type="region of interest" description="Disordered" evidence="1">
    <location>
        <begin position="29"/>
        <end position="72"/>
    </location>
</feature>
<name>A0A9P3G978_9APHY</name>
<evidence type="ECO:0000313" key="3">
    <source>
        <dbReference type="Proteomes" id="UP000703269"/>
    </source>
</evidence>
<proteinExistence type="predicted"/>
<feature type="region of interest" description="Disordered" evidence="1">
    <location>
        <begin position="157"/>
        <end position="177"/>
    </location>
</feature>
<comment type="caution">
    <text evidence="2">The sequence shown here is derived from an EMBL/GenBank/DDBJ whole genome shotgun (WGS) entry which is preliminary data.</text>
</comment>
<gene>
    <name evidence="2" type="ORF">PsYK624_067500</name>
</gene>
<dbReference type="EMBL" id="BPQB01000017">
    <property type="protein sequence ID" value="GJE90606.1"/>
    <property type="molecule type" value="Genomic_DNA"/>
</dbReference>
<organism evidence="2 3">
    <name type="scientific">Phanerochaete sordida</name>
    <dbReference type="NCBI Taxonomy" id="48140"/>
    <lineage>
        <taxon>Eukaryota</taxon>
        <taxon>Fungi</taxon>
        <taxon>Dikarya</taxon>
        <taxon>Basidiomycota</taxon>
        <taxon>Agaricomycotina</taxon>
        <taxon>Agaricomycetes</taxon>
        <taxon>Polyporales</taxon>
        <taxon>Phanerochaetaceae</taxon>
        <taxon>Phanerochaete</taxon>
    </lineage>
</organism>
<reference evidence="2 3" key="1">
    <citation type="submission" date="2021-08" db="EMBL/GenBank/DDBJ databases">
        <title>Draft Genome Sequence of Phanerochaete sordida strain YK-624.</title>
        <authorList>
            <person name="Mori T."/>
            <person name="Dohra H."/>
            <person name="Suzuki T."/>
            <person name="Kawagishi H."/>
            <person name="Hirai H."/>
        </authorList>
    </citation>
    <scope>NUCLEOTIDE SEQUENCE [LARGE SCALE GENOMIC DNA]</scope>
    <source>
        <strain evidence="2 3">YK-624</strain>
    </source>
</reference>
<feature type="compositionally biased region" description="Polar residues" evidence="1">
    <location>
        <begin position="59"/>
        <end position="69"/>
    </location>
</feature>
<keyword evidence="3" id="KW-1185">Reference proteome</keyword>
<feature type="compositionally biased region" description="Low complexity" evidence="1">
    <location>
        <begin position="44"/>
        <end position="58"/>
    </location>
</feature>
<evidence type="ECO:0000256" key="1">
    <source>
        <dbReference type="SAM" id="MobiDB-lite"/>
    </source>
</evidence>
<accession>A0A9P3G978</accession>
<sequence length="177" mass="19523">MGGVRSLHILGRMFYFGGPTSLQQTSRRYRQDEEMGRNCDDITSSEAARTSEAAAPEPLTTQMKSTAPRFSSCDHPLDRLGTSSAKSAGLSVRVAVAISSICIFATHQSQHSRFPVASDMKLASFLVHDFQCGLHLHTVISPSTSAEHRVQQIWMAQRAKPSEETSGNIRGIYHPYR</sequence>
<evidence type="ECO:0000313" key="2">
    <source>
        <dbReference type="EMBL" id="GJE90606.1"/>
    </source>
</evidence>
<protein>
    <submittedName>
        <fullName evidence="2">Uncharacterized protein</fullName>
    </submittedName>
</protein>
<dbReference type="AlphaFoldDB" id="A0A9P3G978"/>
<feature type="compositionally biased region" description="Basic and acidic residues" evidence="1">
    <location>
        <begin position="29"/>
        <end position="40"/>
    </location>
</feature>
<dbReference type="Proteomes" id="UP000703269">
    <property type="component" value="Unassembled WGS sequence"/>
</dbReference>